<organism evidence="3 4">
    <name type="scientific">Phanerochaete sordida</name>
    <dbReference type="NCBI Taxonomy" id="48140"/>
    <lineage>
        <taxon>Eukaryota</taxon>
        <taxon>Fungi</taxon>
        <taxon>Dikarya</taxon>
        <taxon>Basidiomycota</taxon>
        <taxon>Agaricomycotina</taxon>
        <taxon>Agaricomycetes</taxon>
        <taxon>Polyporales</taxon>
        <taxon>Phanerochaetaceae</taxon>
        <taxon>Phanerochaete</taxon>
    </lineage>
</organism>
<dbReference type="AlphaFoldDB" id="A0A9P3LIP9"/>
<name>A0A9P3LIP9_9APHY</name>
<proteinExistence type="predicted"/>
<dbReference type="OrthoDB" id="3056235at2759"/>
<keyword evidence="4" id="KW-1185">Reference proteome</keyword>
<keyword evidence="2" id="KW-0812">Transmembrane</keyword>
<protein>
    <submittedName>
        <fullName evidence="3">Uncharacterized protein</fullName>
    </submittedName>
</protein>
<comment type="caution">
    <text evidence="3">The sequence shown here is derived from an EMBL/GenBank/DDBJ whole genome shotgun (WGS) entry which is preliminary data.</text>
</comment>
<reference evidence="3 4" key="1">
    <citation type="submission" date="2021-08" db="EMBL/GenBank/DDBJ databases">
        <title>Draft Genome Sequence of Phanerochaete sordida strain YK-624.</title>
        <authorList>
            <person name="Mori T."/>
            <person name="Dohra H."/>
            <person name="Suzuki T."/>
            <person name="Kawagishi H."/>
            <person name="Hirai H."/>
        </authorList>
    </citation>
    <scope>NUCLEOTIDE SEQUENCE [LARGE SCALE GENOMIC DNA]</scope>
    <source>
        <strain evidence="3 4">YK-624</strain>
    </source>
</reference>
<evidence type="ECO:0000313" key="4">
    <source>
        <dbReference type="Proteomes" id="UP000703269"/>
    </source>
</evidence>
<feature type="transmembrane region" description="Helical" evidence="2">
    <location>
        <begin position="70"/>
        <end position="93"/>
    </location>
</feature>
<gene>
    <name evidence="3" type="ORF">PsYK624_120950</name>
</gene>
<evidence type="ECO:0000256" key="2">
    <source>
        <dbReference type="SAM" id="Phobius"/>
    </source>
</evidence>
<keyword evidence="2" id="KW-0472">Membrane</keyword>
<feature type="compositionally biased region" description="Basic and acidic residues" evidence="1">
    <location>
        <begin position="16"/>
        <end position="27"/>
    </location>
</feature>
<evidence type="ECO:0000256" key="1">
    <source>
        <dbReference type="SAM" id="MobiDB-lite"/>
    </source>
</evidence>
<dbReference type="EMBL" id="BPQB01000053">
    <property type="protein sequence ID" value="GJE95904.1"/>
    <property type="molecule type" value="Genomic_DNA"/>
</dbReference>
<evidence type="ECO:0000313" key="3">
    <source>
        <dbReference type="EMBL" id="GJE95904.1"/>
    </source>
</evidence>
<feature type="region of interest" description="Disordered" evidence="1">
    <location>
        <begin position="16"/>
        <end position="41"/>
    </location>
</feature>
<dbReference type="Proteomes" id="UP000703269">
    <property type="component" value="Unassembled WGS sequence"/>
</dbReference>
<sequence length="374" mass="41304">MTGVDAWFPRTDPHLLRHTGDSGDSAKRLPSSNSGDSTYLKPRRASISGPGALIAPLQVVSRRLPTRAKWLLAFYCCLCVCFLSGQLLSKLFLDPRSTAVSLRIAKATQDVSPLQSLPIDHLLSKITSIYPHPLALKPYVLRADTDASSVTACLWTEAEHLDSLPVWASRWKGPISALVTTTAPPGSAESQELAKKLEAVGRIPSTRHKLSAHILHLESRTTQNPNSFLNLARIFAQTPRVALFPGNLSVVPPKTFQRSIASSSSFSANKPVVFAMRGRSSFPFSPLSPILMHRDDPVWCTERFFTGLSRSADWAECVWQVWLESFGSMDARATTDWVNEFRPSYNAASIEVSRIPGSRIPFTKHLCRRRSIVG</sequence>
<accession>A0A9P3LIP9</accession>
<keyword evidence="2" id="KW-1133">Transmembrane helix</keyword>